<dbReference type="InterPro" id="IPR002104">
    <property type="entry name" value="Integrase_catalytic"/>
</dbReference>
<dbReference type="GO" id="GO:0015074">
    <property type="term" value="P:DNA integration"/>
    <property type="evidence" value="ECO:0007669"/>
    <property type="project" value="InterPro"/>
</dbReference>
<dbReference type="AlphaFoldDB" id="A0A7J5UMB4"/>
<sequence length="365" mass="39910">MKASNGEVAGQTRRRDAVRLLKSVLDAAVDSGLILRNPARTKSGKTPYMPSRSKTKPHRYLNDEQVARLADVAGDQAGRLIRIAAYTGPRWGELTALTVSDVDVLRGRLHIRRAYTRLDSGQLLLGDTKTHANRYVVVPIPLRGLLQAQLADKGPHDLLFSQGDGKALRRENFTSRHLSTAVETAGTAVRTLQALLCLPERQQTGVYGSSTTQAVRALQERSGIPVTGLVDATTWTHIELADRSARSDLTQGEKVKRTNMFKRLRRCTLAEGAEDFEPLTFHDLRHTAASLAIRVGATVKAVQEMLGHASAQETLNTYAGLFPDEQDAVADRLAANIVAPSAHYVPTGDGHQHEEAPTERRLQAV</sequence>
<dbReference type="EMBL" id="WHJE01000068">
    <property type="protein sequence ID" value="KAE8763519.1"/>
    <property type="molecule type" value="Genomic_DNA"/>
</dbReference>
<dbReference type="InterPro" id="IPR050090">
    <property type="entry name" value="Tyrosine_recombinase_XerCD"/>
</dbReference>
<proteinExistence type="predicted"/>
<dbReference type="Proteomes" id="UP000451860">
    <property type="component" value="Unassembled WGS sequence"/>
</dbReference>
<feature type="compositionally biased region" description="Basic and acidic residues" evidence="2">
    <location>
        <begin position="350"/>
        <end position="365"/>
    </location>
</feature>
<dbReference type="SUPFAM" id="SSF47090">
    <property type="entry name" value="PGBD-like"/>
    <property type="match status" value="1"/>
</dbReference>
<protein>
    <submittedName>
        <fullName evidence="4">Tyrosine-type recombinase/integrase</fullName>
    </submittedName>
</protein>
<dbReference type="OrthoDB" id="1822491at2"/>
<dbReference type="GO" id="GO:0006310">
    <property type="term" value="P:DNA recombination"/>
    <property type="evidence" value="ECO:0007669"/>
    <property type="project" value="UniProtKB-KW"/>
</dbReference>
<gene>
    <name evidence="4" type="ORF">GB883_13635</name>
</gene>
<dbReference type="InterPro" id="IPR036365">
    <property type="entry name" value="PGBD-like_sf"/>
</dbReference>
<evidence type="ECO:0000313" key="4">
    <source>
        <dbReference type="EMBL" id="KAE8763519.1"/>
    </source>
</evidence>
<feature type="domain" description="Tyr recombinase" evidence="3">
    <location>
        <begin position="56"/>
        <end position="331"/>
    </location>
</feature>
<dbReference type="InterPro" id="IPR013762">
    <property type="entry name" value="Integrase-like_cat_sf"/>
</dbReference>
<accession>A0A7J5UMB4</accession>
<dbReference type="InterPro" id="IPR002477">
    <property type="entry name" value="Peptidoglycan-bd-like"/>
</dbReference>
<dbReference type="Gene3D" id="1.10.443.10">
    <property type="entry name" value="Intergrase catalytic core"/>
    <property type="match status" value="1"/>
</dbReference>
<dbReference type="PROSITE" id="PS51898">
    <property type="entry name" value="TYR_RECOMBINASE"/>
    <property type="match status" value="1"/>
</dbReference>
<dbReference type="RefSeq" id="WP_152202750.1">
    <property type="nucleotide sequence ID" value="NZ_VUKF01000018.1"/>
</dbReference>
<dbReference type="PANTHER" id="PTHR30349:SF64">
    <property type="entry name" value="PROPHAGE INTEGRASE INTD-RELATED"/>
    <property type="match status" value="1"/>
</dbReference>
<dbReference type="SUPFAM" id="SSF56349">
    <property type="entry name" value="DNA breaking-rejoining enzymes"/>
    <property type="match status" value="1"/>
</dbReference>
<dbReference type="Pfam" id="PF00589">
    <property type="entry name" value="Phage_integrase"/>
    <property type="match status" value="2"/>
</dbReference>
<dbReference type="InterPro" id="IPR011010">
    <property type="entry name" value="DNA_brk_join_enz"/>
</dbReference>
<feature type="region of interest" description="Disordered" evidence="2">
    <location>
        <begin position="344"/>
        <end position="365"/>
    </location>
</feature>
<organism evidence="4 5">
    <name type="scientific">Georgenia thermotolerans</name>
    <dbReference type="NCBI Taxonomy" id="527326"/>
    <lineage>
        <taxon>Bacteria</taxon>
        <taxon>Bacillati</taxon>
        <taxon>Actinomycetota</taxon>
        <taxon>Actinomycetes</taxon>
        <taxon>Micrococcales</taxon>
        <taxon>Bogoriellaceae</taxon>
        <taxon>Georgenia</taxon>
    </lineage>
</organism>
<evidence type="ECO:0000313" key="5">
    <source>
        <dbReference type="Proteomes" id="UP000451860"/>
    </source>
</evidence>
<dbReference type="Gene3D" id="1.10.101.10">
    <property type="entry name" value="PGBD-like superfamily/PGBD"/>
    <property type="match status" value="1"/>
</dbReference>
<name>A0A7J5UMB4_9MICO</name>
<dbReference type="PANTHER" id="PTHR30349">
    <property type="entry name" value="PHAGE INTEGRASE-RELATED"/>
    <property type="match status" value="1"/>
</dbReference>
<dbReference type="InterPro" id="IPR036366">
    <property type="entry name" value="PGBDSf"/>
</dbReference>
<dbReference type="GO" id="GO:0003677">
    <property type="term" value="F:DNA binding"/>
    <property type="evidence" value="ECO:0007669"/>
    <property type="project" value="InterPro"/>
</dbReference>
<comment type="caution">
    <text evidence="4">The sequence shown here is derived from an EMBL/GenBank/DDBJ whole genome shotgun (WGS) entry which is preliminary data.</text>
</comment>
<keyword evidence="5" id="KW-1185">Reference proteome</keyword>
<keyword evidence="1" id="KW-0233">DNA recombination</keyword>
<evidence type="ECO:0000256" key="2">
    <source>
        <dbReference type="SAM" id="MobiDB-lite"/>
    </source>
</evidence>
<reference evidence="4 5" key="1">
    <citation type="submission" date="2019-10" db="EMBL/GenBank/DDBJ databases">
        <title>Georgenia wutianyii sp. nov. and Georgenia yuyongxinii sp. nov. isolated from plateau pika (Ochotona curzoniae) in the Qinghai-Tibet plateau of China.</title>
        <authorList>
            <person name="Tian Z."/>
        </authorList>
    </citation>
    <scope>NUCLEOTIDE SEQUENCE [LARGE SCALE GENOMIC DNA]</scope>
    <source>
        <strain evidence="4 5">DSM 21501</strain>
    </source>
</reference>
<evidence type="ECO:0000259" key="3">
    <source>
        <dbReference type="PROSITE" id="PS51898"/>
    </source>
</evidence>
<dbReference type="Pfam" id="PF01471">
    <property type="entry name" value="PG_binding_1"/>
    <property type="match status" value="1"/>
</dbReference>
<evidence type="ECO:0000256" key="1">
    <source>
        <dbReference type="ARBA" id="ARBA00023172"/>
    </source>
</evidence>